<name>A0A6J7L6L8_9ZZZZ</name>
<feature type="transmembrane region" description="Helical" evidence="1">
    <location>
        <begin position="40"/>
        <end position="58"/>
    </location>
</feature>
<feature type="transmembrane region" description="Helical" evidence="1">
    <location>
        <begin position="9"/>
        <end position="34"/>
    </location>
</feature>
<keyword evidence="1" id="KW-0812">Transmembrane</keyword>
<reference evidence="2" key="1">
    <citation type="submission" date="2020-05" db="EMBL/GenBank/DDBJ databases">
        <authorList>
            <person name="Chiriac C."/>
            <person name="Salcher M."/>
            <person name="Ghai R."/>
            <person name="Kavagutti S V."/>
        </authorList>
    </citation>
    <scope>NUCLEOTIDE SEQUENCE</scope>
</reference>
<accession>A0A6J7L6L8</accession>
<dbReference type="EMBL" id="CAFBNO010000073">
    <property type="protein sequence ID" value="CAB4961354.1"/>
    <property type="molecule type" value="Genomic_DNA"/>
</dbReference>
<evidence type="ECO:0000256" key="1">
    <source>
        <dbReference type="SAM" id="Phobius"/>
    </source>
</evidence>
<dbReference type="AlphaFoldDB" id="A0A6J7L6L8"/>
<sequence>MKKPAQLKVVVAITGAETLAVAATLAIGIVNLIAGTEKSLALAAALNALIAAFVVWGALITKGLWQLKSWARSSSIFWQTAQLAIAYESFQGETANPTIAWALIVPSLAVLTLMFTNPVAKLLKRYLEA</sequence>
<keyword evidence="1" id="KW-1133">Transmembrane helix</keyword>
<organism evidence="2">
    <name type="scientific">freshwater metagenome</name>
    <dbReference type="NCBI Taxonomy" id="449393"/>
    <lineage>
        <taxon>unclassified sequences</taxon>
        <taxon>metagenomes</taxon>
        <taxon>ecological metagenomes</taxon>
    </lineage>
</organism>
<evidence type="ECO:0000313" key="2">
    <source>
        <dbReference type="EMBL" id="CAB4961354.1"/>
    </source>
</evidence>
<protein>
    <submittedName>
        <fullName evidence="2">Unannotated protein</fullName>
    </submittedName>
</protein>
<keyword evidence="1" id="KW-0472">Membrane</keyword>
<proteinExistence type="predicted"/>
<gene>
    <name evidence="2" type="ORF">UFOPK3837_01078</name>
</gene>
<feature type="transmembrane region" description="Helical" evidence="1">
    <location>
        <begin position="99"/>
        <end position="120"/>
    </location>
</feature>